<keyword evidence="2" id="KW-0673">Quorum sensing</keyword>
<dbReference type="Proteomes" id="UP000008467">
    <property type="component" value="Chromosome"/>
</dbReference>
<organism evidence="9 10">
    <name type="scientific">Cellulosilyticum lentocellum (strain ATCC 49066 / DSM 5427 / NCIMB 11756 / RHM5)</name>
    <name type="common">Clostridium lentocellum</name>
    <dbReference type="NCBI Taxonomy" id="642492"/>
    <lineage>
        <taxon>Bacteria</taxon>
        <taxon>Bacillati</taxon>
        <taxon>Bacillota</taxon>
        <taxon>Clostridia</taxon>
        <taxon>Lachnospirales</taxon>
        <taxon>Cellulosilyticaceae</taxon>
        <taxon>Cellulosilyticum</taxon>
    </lineage>
</organism>
<evidence type="ECO:0000313" key="9">
    <source>
        <dbReference type="EMBL" id="ADZ83611.1"/>
    </source>
</evidence>
<dbReference type="STRING" id="642492.Clole_1891"/>
<feature type="transmembrane region" description="Helical" evidence="8">
    <location>
        <begin position="79"/>
        <end position="97"/>
    </location>
</feature>
<dbReference type="KEGG" id="cle:Clole_1891"/>
<dbReference type="GO" id="GO:0016020">
    <property type="term" value="C:membrane"/>
    <property type="evidence" value="ECO:0007669"/>
    <property type="project" value="InterPro"/>
</dbReference>
<dbReference type="SMART" id="SM00793">
    <property type="entry name" value="AgrB"/>
    <property type="match status" value="1"/>
</dbReference>
<dbReference type="GO" id="GO:0006508">
    <property type="term" value="P:proteolysis"/>
    <property type="evidence" value="ECO:0007669"/>
    <property type="project" value="UniProtKB-KW"/>
</dbReference>
<dbReference type="GO" id="GO:0009372">
    <property type="term" value="P:quorum sensing"/>
    <property type="evidence" value="ECO:0007669"/>
    <property type="project" value="UniProtKB-KW"/>
</dbReference>
<proteinExistence type="predicted"/>
<evidence type="ECO:0000256" key="7">
    <source>
        <dbReference type="ARBA" id="ARBA00023136"/>
    </source>
</evidence>
<dbReference type="RefSeq" id="WP_013656908.1">
    <property type="nucleotide sequence ID" value="NC_015275.1"/>
</dbReference>
<dbReference type="EMBL" id="CP002582">
    <property type="protein sequence ID" value="ADZ83611.1"/>
    <property type="molecule type" value="Genomic_DNA"/>
</dbReference>
<dbReference type="AlphaFoldDB" id="F2JNZ7"/>
<keyword evidence="5" id="KW-0378">Hydrolase</keyword>
<keyword evidence="10" id="KW-1185">Reference proteome</keyword>
<accession>F2JNZ7</accession>
<evidence type="ECO:0000313" key="10">
    <source>
        <dbReference type="Proteomes" id="UP000008467"/>
    </source>
</evidence>
<dbReference type="GO" id="GO:0008233">
    <property type="term" value="F:peptidase activity"/>
    <property type="evidence" value="ECO:0007669"/>
    <property type="project" value="UniProtKB-KW"/>
</dbReference>
<sequence length="201" mass="23289">MLQIICNRISNKLVLYNIIEKEEQCIYDYGIYLTLMTIITTSTIIVLGFLWGEIGLTIVFLLVLASMRHYTGGYHANHYWQCYLLSCMSYCTVMYLVVNNMLLNSVVLVVLGGGAMIYNLVVGSLNSDKNPKTSKEMLQRTKKARFIFVLYDIVSIVGVLFHLGEVGIWLIIIWSQIIVMFSLLIFQIQRRYFKWKLKKQC</sequence>
<dbReference type="HOGENOM" id="CLU_098969_1_0_9"/>
<feature type="transmembrane region" description="Helical" evidence="8">
    <location>
        <begin position="103"/>
        <end position="125"/>
    </location>
</feature>
<feature type="transmembrane region" description="Helical" evidence="8">
    <location>
        <begin position="146"/>
        <end position="163"/>
    </location>
</feature>
<name>F2JNZ7_CELLD</name>
<feature type="transmembrane region" description="Helical" evidence="8">
    <location>
        <begin position="44"/>
        <end position="67"/>
    </location>
</feature>
<evidence type="ECO:0000256" key="1">
    <source>
        <dbReference type="ARBA" id="ARBA00022475"/>
    </source>
</evidence>
<keyword evidence="7 8" id="KW-0472">Membrane</keyword>
<evidence type="ECO:0000256" key="8">
    <source>
        <dbReference type="SAM" id="Phobius"/>
    </source>
</evidence>
<keyword evidence="3" id="KW-0645">Protease</keyword>
<evidence type="ECO:0000256" key="5">
    <source>
        <dbReference type="ARBA" id="ARBA00022801"/>
    </source>
</evidence>
<dbReference type="Pfam" id="PF04647">
    <property type="entry name" value="AgrB"/>
    <property type="match status" value="1"/>
</dbReference>
<reference evidence="9 10" key="1">
    <citation type="journal article" date="2011" name="J. Bacteriol.">
        <title>Complete genome sequence of the cellulose-degrading bacterium Cellulosilyticum lentocellum.</title>
        <authorList>
            <consortium name="US DOE Joint Genome Institute"/>
            <person name="Miller D.A."/>
            <person name="Suen G."/>
            <person name="Bruce D."/>
            <person name="Copeland A."/>
            <person name="Cheng J.F."/>
            <person name="Detter C."/>
            <person name="Goodwin L.A."/>
            <person name="Han C.S."/>
            <person name="Hauser L.J."/>
            <person name="Land M.L."/>
            <person name="Lapidus A."/>
            <person name="Lucas S."/>
            <person name="Meincke L."/>
            <person name="Pitluck S."/>
            <person name="Tapia R."/>
            <person name="Teshima H."/>
            <person name="Woyke T."/>
            <person name="Fox B.G."/>
            <person name="Angert E.R."/>
            <person name="Currie C.R."/>
        </authorList>
    </citation>
    <scope>NUCLEOTIDE SEQUENCE [LARGE SCALE GENOMIC DNA]</scope>
    <source>
        <strain evidence="10">ATCC 49066 / DSM 5427 / NCIMB 11756 / RHM5</strain>
    </source>
</reference>
<evidence type="ECO:0000256" key="6">
    <source>
        <dbReference type="ARBA" id="ARBA00022989"/>
    </source>
</evidence>
<evidence type="ECO:0000256" key="2">
    <source>
        <dbReference type="ARBA" id="ARBA00022654"/>
    </source>
</evidence>
<keyword evidence="6 8" id="KW-1133">Transmembrane helix</keyword>
<gene>
    <name evidence="9" type="ordered locus">Clole_1891</name>
</gene>
<dbReference type="eggNOG" id="COG4512">
    <property type="taxonomic scope" value="Bacteria"/>
</dbReference>
<feature type="transmembrane region" description="Helical" evidence="8">
    <location>
        <begin position="169"/>
        <end position="188"/>
    </location>
</feature>
<evidence type="ECO:0000256" key="3">
    <source>
        <dbReference type="ARBA" id="ARBA00022670"/>
    </source>
</evidence>
<keyword evidence="4 8" id="KW-0812">Transmembrane</keyword>
<protein>
    <submittedName>
        <fullName evidence="9">Accessory gene regulator B</fullName>
    </submittedName>
</protein>
<keyword evidence="1" id="KW-1003">Cell membrane</keyword>
<dbReference type="InterPro" id="IPR006741">
    <property type="entry name" value="AgrB"/>
</dbReference>
<evidence type="ECO:0000256" key="4">
    <source>
        <dbReference type="ARBA" id="ARBA00022692"/>
    </source>
</evidence>